<feature type="transmembrane region" description="Helical" evidence="5">
    <location>
        <begin position="81"/>
        <end position="103"/>
    </location>
</feature>
<accession>A0A9D4BIS5</accession>
<keyword evidence="3" id="KW-0904">Protein phosphatase</keyword>
<dbReference type="Pfam" id="PF00102">
    <property type="entry name" value="Y_phosphatase"/>
    <property type="match status" value="2"/>
</dbReference>
<sequence>PKCVIRPMAHALLDASRVGVDPTVALHVLVILEKCAHTNAIAITEPKCVIRSMARAFLDASRVGVDPTVALTVSLDTMASIVIFSATVWIIKIAMQFLVNVLMKAVNLDGREMHATHHVLVILETCAHTNAIAITEPKCVIRSMARALLDASRVGVDPTVALTVLLDTMASIVIFSATVWIIKIAMQFLVNVLMKAVNLDGREMHATHHVLVILETCAHTNAIAITEPKCVIRSMARALLDASRVGVDPTVALTVSLDTMASIVIFSATVWIIKIAMQFLVNVLVKAVNLDGREMHATHHVLVILETCAHTNAIAITEPKCVIRTMARAFLDASRVGVDQTVALRNVRYRRSVVADTIGPQNTWIKREGVWQERLSVLRWNASYMALCEVKLFSADCLAGHYGEYCDLQCNCLDNKRCDAVSGKCFHEGCKPGWQRDSCDTPCDNGFFGMNCSSHCHCRGGVGCDPMSGQCSDKECAPGWIGLKCSTECKRGFFGNKCQSTCRCKENAKCDHINGTCPGYLCADGWRYDNCSIECASGYYGENCSTHCHCNHCHNVNGSCSLYSTQCNDGFRLDGEFCTLADSRPTSEGAIVGGVGAAIAVIIGIAVGLFFFKRRENSKNKHHSSDSTELTDISSVHKQANATSTKAYVETDANAQVYANTESDYYSFKDEVPGIKIHLLWDYIREKTKPGSSFFENEFAKLPSGLIYPHDVAAAVENRGKNRYREMYAYDHSRVPLKKDEPNDSEYINACFINGFEKVNKFIASQGPTKKMIEDFWRMIWQQRVHKIVMLTNLIEMGTLKCMQYWPAQVKGVCTYGGVEISYADIKEMFDYNIRTFDIRRGKESRSVQQFHFKAWPDKDVPETTWCLVDFWRAVDTNDTANISPIVVHCSAGVGRTGAFIAIDSLITQARMEGSIGPLQMVEALRRQRVNMVQTKKQYQFLHEAVADAVLMGTHHVLTREFSIIFEYMMGIEEGSNTTRLEEQFNLIVQSVQEAAVLVDGQASSSQTYGNMETVMSENAYRPQLQERGSKFIQQLGAIFLPTFDNKNALLVCISPTDQHMEDFWSLVEEQHVTTVINMSMPCSSFKNMQLLGRNGSGKTGKFSVKYKQEKKKKGFVERSISFCDENHEDEGGLTTIKEFQLISWPERDDLPTNMQSFFDMIEEILKWQPDLTDRMPILIHCQTGYTRSGLIAVILNEIQRIKSERGQINIVESVKTMKTRCRDVIHSKEQYRFCFEILLLYIKNTGFYQNL</sequence>
<organism evidence="8 9">
    <name type="scientific">Dreissena polymorpha</name>
    <name type="common">Zebra mussel</name>
    <name type="synonym">Mytilus polymorpha</name>
    <dbReference type="NCBI Taxonomy" id="45954"/>
    <lineage>
        <taxon>Eukaryota</taxon>
        <taxon>Metazoa</taxon>
        <taxon>Spiralia</taxon>
        <taxon>Lophotrochozoa</taxon>
        <taxon>Mollusca</taxon>
        <taxon>Bivalvia</taxon>
        <taxon>Autobranchia</taxon>
        <taxon>Heteroconchia</taxon>
        <taxon>Euheterodonta</taxon>
        <taxon>Imparidentia</taxon>
        <taxon>Neoheterodontei</taxon>
        <taxon>Myida</taxon>
        <taxon>Dreissenoidea</taxon>
        <taxon>Dreissenidae</taxon>
        <taxon>Dreissena</taxon>
    </lineage>
</organism>
<dbReference type="PROSITE" id="PS50056">
    <property type="entry name" value="TYR_PHOSPHATASE_2"/>
    <property type="match status" value="2"/>
</dbReference>
<dbReference type="InterPro" id="IPR002049">
    <property type="entry name" value="LE_dom"/>
</dbReference>
<feature type="domain" description="Tyrosine-protein phosphatase" evidence="6">
    <location>
        <begin position="981"/>
        <end position="1242"/>
    </location>
</feature>
<dbReference type="AlphaFoldDB" id="A0A9D4BIS5"/>
<keyword evidence="5" id="KW-0472">Membrane</keyword>
<evidence type="ECO:0000256" key="2">
    <source>
        <dbReference type="ARBA" id="ARBA00022801"/>
    </source>
</evidence>
<keyword evidence="5" id="KW-1133">Transmembrane helix</keyword>
<dbReference type="PROSITE" id="PS50055">
    <property type="entry name" value="TYR_PHOSPHATASE_PTP"/>
    <property type="match status" value="2"/>
</dbReference>
<dbReference type="SMART" id="SM00404">
    <property type="entry name" value="PTPc_motif"/>
    <property type="match status" value="2"/>
</dbReference>
<dbReference type="SMART" id="SM00194">
    <property type="entry name" value="PTPc"/>
    <property type="match status" value="2"/>
</dbReference>
<dbReference type="EMBL" id="JAIWYP010000016">
    <property type="protein sequence ID" value="KAH3694928.1"/>
    <property type="molecule type" value="Genomic_DNA"/>
</dbReference>
<dbReference type="InterPro" id="IPR050348">
    <property type="entry name" value="Protein-Tyr_Phosphatase"/>
</dbReference>
<comment type="caution">
    <text evidence="8">The sequence shown here is derived from an EMBL/GenBank/DDBJ whole genome shotgun (WGS) entry which is preliminary data.</text>
</comment>
<evidence type="ECO:0000256" key="3">
    <source>
        <dbReference type="ARBA" id="ARBA00022912"/>
    </source>
</evidence>
<dbReference type="InterPro" id="IPR000242">
    <property type="entry name" value="PTP_cat"/>
</dbReference>
<dbReference type="InterPro" id="IPR016130">
    <property type="entry name" value="Tyr_Pase_AS"/>
</dbReference>
<reference evidence="8" key="1">
    <citation type="journal article" date="2019" name="bioRxiv">
        <title>The Genome of the Zebra Mussel, Dreissena polymorpha: A Resource for Invasive Species Research.</title>
        <authorList>
            <person name="McCartney M.A."/>
            <person name="Auch B."/>
            <person name="Kono T."/>
            <person name="Mallez S."/>
            <person name="Zhang Y."/>
            <person name="Obille A."/>
            <person name="Becker A."/>
            <person name="Abrahante J.E."/>
            <person name="Garbe J."/>
            <person name="Badalamenti J.P."/>
            <person name="Herman A."/>
            <person name="Mangelson H."/>
            <person name="Liachko I."/>
            <person name="Sullivan S."/>
            <person name="Sone E.D."/>
            <person name="Koren S."/>
            <person name="Silverstein K.A.T."/>
            <person name="Beckman K.B."/>
            <person name="Gohl D.M."/>
        </authorList>
    </citation>
    <scope>NUCLEOTIDE SEQUENCE</scope>
    <source>
        <strain evidence="8">Duluth1</strain>
        <tissue evidence="8">Whole animal</tissue>
    </source>
</reference>
<feature type="domain" description="Tyrosine-protein phosphatase" evidence="6">
    <location>
        <begin position="695"/>
        <end position="949"/>
    </location>
</feature>
<keyword evidence="5" id="KW-0812">Transmembrane</keyword>
<gene>
    <name evidence="8" type="ORF">DPMN_082373</name>
</gene>
<feature type="transmembrane region" description="Helical" evidence="5">
    <location>
        <begin position="590"/>
        <end position="612"/>
    </location>
</feature>
<dbReference type="GO" id="GO:0004725">
    <property type="term" value="F:protein tyrosine phosphatase activity"/>
    <property type="evidence" value="ECO:0007669"/>
    <property type="project" value="UniProtKB-EC"/>
</dbReference>
<dbReference type="InterPro" id="IPR000387">
    <property type="entry name" value="Tyr_Pase_dom"/>
</dbReference>
<feature type="non-terminal residue" evidence="8">
    <location>
        <position position="1"/>
    </location>
</feature>
<dbReference type="FunFam" id="3.90.190.10:FF:000102">
    <property type="entry name" value="Receptor-type tyrosine-protein phosphatase"/>
    <property type="match status" value="1"/>
</dbReference>
<dbReference type="Proteomes" id="UP000828390">
    <property type="component" value="Unassembled WGS sequence"/>
</dbReference>
<dbReference type="PANTHER" id="PTHR19134">
    <property type="entry name" value="RECEPTOR-TYPE TYROSINE-PROTEIN PHOSPHATASE"/>
    <property type="match status" value="1"/>
</dbReference>
<evidence type="ECO:0000256" key="1">
    <source>
        <dbReference type="ARBA" id="ARBA00013064"/>
    </source>
</evidence>
<comment type="catalytic activity">
    <reaction evidence="4">
        <text>O-phospho-L-tyrosyl-[protein] + H2O = L-tyrosyl-[protein] + phosphate</text>
        <dbReference type="Rhea" id="RHEA:10684"/>
        <dbReference type="Rhea" id="RHEA-COMP:10136"/>
        <dbReference type="Rhea" id="RHEA-COMP:20101"/>
        <dbReference type="ChEBI" id="CHEBI:15377"/>
        <dbReference type="ChEBI" id="CHEBI:43474"/>
        <dbReference type="ChEBI" id="CHEBI:46858"/>
        <dbReference type="ChEBI" id="CHEBI:61978"/>
        <dbReference type="EC" id="3.1.3.48"/>
    </reaction>
</comment>
<evidence type="ECO:0000259" key="7">
    <source>
        <dbReference type="PROSITE" id="PS50056"/>
    </source>
</evidence>
<dbReference type="Gene3D" id="2.170.300.10">
    <property type="entry name" value="Tie2 ligand-binding domain superfamily"/>
    <property type="match status" value="2"/>
</dbReference>
<dbReference type="PROSITE" id="PS00383">
    <property type="entry name" value="TYR_PHOSPHATASE_1"/>
    <property type="match status" value="2"/>
</dbReference>
<feature type="domain" description="Tyrosine specific protein phosphatases" evidence="7">
    <location>
        <begin position="1156"/>
        <end position="1233"/>
    </location>
</feature>
<dbReference type="PRINTS" id="PR00700">
    <property type="entry name" value="PRTYPHPHTASE"/>
</dbReference>
<evidence type="ECO:0000259" key="6">
    <source>
        <dbReference type="PROSITE" id="PS50055"/>
    </source>
</evidence>
<dbReference type="SUPFAM" id="SSF52799">
    <property type="entry name" value="(Phosphotyrosine protein) phosphatases II"/>
    <property type="match status" value="2"/>
</dbReference>
<feature type="domain" description="Tyrosine specific protein phosphatases" evidence="7">
    <location>
        <begin position="869"/>
        <end position="940"/>
    </location>
</feature>
<evidence type="ECO:0000313" key="8">
    <source>
        <dbReference type="EMBL" id="KAH3694928.1"/>
    </source>
</evidence>
<protein>
    <recommendedName>
        <fullName evidence="1">protein-tyrosine-phosphatase</fullName>
        <ecNumber evidence="1">3.1.3.48</ecNumber>
    </recommendedName>
</protein>
<dbReference type="PANTHER" id="PTHR19134:SF449">
    <property type="entry name" value="TYROSINE-PROTEIN PHOSPHATASE 1"/>
    <property type="match status" value="1"/>
</dbReference>
<dbReference type="InterPro" id="IPR029021">
    <property type="entry name" value="Prot-tyrosine_phosphatase-like"/>
</dbReference>
<name>A0A9D4BIS5_DREPO</name>
<dbReference type="InterPro" id="IPR003595">
    <property type="entry name" value="Tyr_Pase_cat"/>
</dbReference>
<feature type="transmembrane region" description="Helical" evidence="5">
    <location>
        <begin position="263"/>
        <end position="285"/>
    </location>
</feature>
<dbReference type="EC" id="3.1.3.48" evidence="1"/>
<dbReference type="Gene3D" id="3.90.190.10">
    <property type="entry name" value="Protein tyrosine phosphatase superfamily"/>
    <property type="match status" value="2"/>
</dbReference>
<proteinExistence type="predicted"/>
<evidence type="ECO:0000256" key="4">
    <source>
        <dbReference type="ARBA" id="ARBA00051722"/>
    </source>
</evidence>
<evidence type="ECO:0000256" key="5">
    <source>
        <dbReference type="SAM" id="Phobius"/>
    </source>
</evidence>
<reference evidence="8" key="2">
    <citation type="submission" date="2020-11" db="EMBL/GenBank/DDBJ databases">
        <authorList>
            <person name="McCartney M.A."/>
            <person name="Auch B."/>
            <person name="Kono T."/>
            <person name="Mallez S."/>
            <person name="Becker A."/>
            <person name="Gohl D.M."/>
            <person name="Silverstein K.A.T."/>
            <person name="Koren S."/>
            <person name="Bechman K.B."/>
            <person name="Herman A."/>
            <person name="Abrahante J.E."/>
            <person name="Garbe J."/>
        </authorList>
    </citation>
    <scope>NUCLEOTIDE SEQUENCE</scope>
    <source>
        <strain evidence="8">Duluth1</strain>
        <tissue evidence="8">Whole animal</tissue>
    </source>
</reference>
<keyword evidence="9" id="KW-1185">Reference proteome</keyword>
<evidence type="ECO:0000313" key="9">
    <source>
        <dbReference type="Proteomes" id="UP000828390"/>
    </source>
</evidence>
<dbReference type="CDD" id="cd00055">
    <property type="entry name" value="EGF_Lam"/>
    <property type="match status" value="1"/>
</dbReference>
<keyword evidence="2" id="KW-0378">Hydrolase</keyword>